<reference evidence="1" key="1">
    <citation type="submission" date="2018-05" db="EMBL/GenBank/DDBJ databases">
        <authorList>
            <person name="Lanie J.A."/>
            <person name="Ng W.-L."/>
            <person name="Kazmierczak K.M."/>
            <person name="Andrzejewski T.M."/>
            <person name="Davidsen T.M."/>
            <person name="Wayne K.J."/>
            <person name="Tettelin H."/>
            <person name="Glass J.I."/>
            <person name="Rusch D."/>
            <person name="Podicherti R."/>
            <person name="Tsui H.-C.T."/>
            <person name="Winkler M.E."/>
        </authorList>
    </citation>
    <scope>NUCLEOTIDE SEQUENCE</scope>
</reference>
<gene>
    <name evidence="1" type="ORF">METZ01_LOCUS94563</name>
</gene>
<name>A0A381VN11_9ZZZZ</name>
<dbReference type="AlphaFoldDB" id="A0A381VN11"/>
<sequence length="117" mass="13352">MKSLASVTDNDIETIKMALNDSISDMTNELKNELGPEQKNTLTNYKEKYLRVFDKLKINSSMYALTETDLDIVASGLNDAIELIEDNLKEDDLNEEDSEEILRYKNDCQRLVDLLAS</sequence>
<accession>A0A381VN11</accession>
<proteinExistence type="predicted"/>
<organism evidence="1">
    <name type="scientific">marine metagenome</name>
    <dbReference type="NCBI Taxonomy" id="408172"/>
    <lineage>
        <taxon>unclassified sequences</taxon>
        <taxon>metagenomes</taxon>
        <taxon>ecological metagenomes</taxon>
    </lineage>
</organism>
<protein>
    <recommendedName>
        <fullName evidence="2">DUF2383 domain-containing protein</fullName>
    </recommendedName>
</protein>
<evidence type="ECO:0000313" key="1">
    <source>
        <dbReference type="EMBL" id="SVA41709.1"/>
    </source>
</evidence>
<dbReference type="EMBL" id="UINC01009294">
    <property type="protein sequence ID" value="SVA41709.1"/>
    <property type="molecule type" value="Genomic_DNA"/>
</dbReference>
<evidence type="ECO:0008006" key="2">
    <source>
        <dbReference type="Google" id="ProtNLM"/>
    </source>
</evidence>